<name>A0ABW2G646_9ACTN</name>
<evidence type="ECO:0000313" key="1">
    <source>
        <dbReference type="EMBL" id="MFC7184200.1"/>
    </source>
</evidence>
<dbReference type="Proteomes" id="UP001596435">
    <property type="component" value="Unassembled WGS sequence"/>
</dbReference>
<dbReference type="EMBL" id="JBHTAJ010000092">
    <property type="protein sequence ID" value="MFC7184200.1"/>
    <property type="molecule type" value="Genomic_DNA"/>
</dbReference>
<dbReference type="RefSeq" id="WP_345704047.1">
    <property type="nucleotide sequence ID" value="NZ_BAABKV010000001.1"/>
</dbReference>
<comment type="caution">
    <text evidence="1">The sequence shown here is derived from an EMBL/GenBank/DDBJ whole genome shotgun (WGS) entry which is preliminary data.</text>
</comment>
<protein>
    <submittedName>
        <fullName evidence="1">Uncharacterized protein</fullName>
    </submittedName>
</protein>
<sequence length="90" mass="9969">MSAQPARAVGVLGPVARPERLLVAWNGSRAVTALLDEAQSRTVGTALRLHSEQHPRPSESRRLIRWLHPPMDVLVDLDDVPPRLCHPDRG</sequence>
<organism evidence="1 2">
    <name type="scientific">Kitasatospora paranensis</name>
    <dbReference type="NCBI Taxonomy" id="258053"/>
    <lineage>
        <taxon>Bacteria</taxon>
        <taxon>Bacillati</taxon>
        <taxon>Actinomycetota</taxon>
        <taxon>Actinomycetes</taxon>
        <taxon>Kitasatosporales</taxon>
        <taxon>Streptomycetaceae</taxon>
        <taxon>Kitasatospora</taxon>
    </lineage>
</organism>
<reference evidence="2" key="1">
    <citation type="journal article" date="2019" name="Int. J. Syst. Evol. Microbiol.">
        <title>The Global Catalogue of Microorganisms (GCM) 10K type strain sequencing project: providing services to taxonomists for standard genome sequencing and annotation.</title>
        <authorList>
            <consortium name="The Broad Institute Genomics Platform"/>
            <consortium name="The Broad Institute Genome Sequencing Center for Infectious Disease"/>
            <person name="Wu L."/>
            <person name="Ma J."/>
        </authorList>
    </citation>
    <scope>NUCLEOTIDE SEQUENCE [LARGE SCALE GENOMIC DNA]</scope>
    <source>
        <strain evidence="2">CGMCC 1.12859</strain>
    </source>
</reference>
<evidence type="ECO:0000313" key="2">
    <source>
        <dbReference type="Proteomes" id="UP001596435"/>
    </source>
</evidence>
<proteinExistence type="predicted"/>
<keyword evidence="2" id="KW-1185">Reference proteome</keyword>
<accession>A0ABW2G646</accession>
<gene>
    <name evidence="1" type="ORF">ACFQMG_32085</name>
</gene>